<dbReference type="OrthoDB" id="8982743at2"/>
<gene>
    <name evidence="13" type="ORF">B0G62_103208</name>
</gene>
<dbReference type="GO" id="GO:0006811">
    <property type="term" value="P:monoatomic ion transport"/>
    <property type="evidence" value="ECO:0007669"/>
    <property type="project" value="UniProtKB-KW"/>
</dbReference>
<keyword evidence="5" id="KW-0812">Transmembrane</keyword>
<organism evidence="13 14">
    <name type="scientific">Paraburkholderia eburnea</name>
    <dbReference type="NCBI Taxonomy" id="1189126"/>
    <lineage>
        <taxon>Bacteria</taxon>
        <taxon>Pseudomonadati</taxon>
        <taxon>Pseudomonadota</taxon>
        <taxon>Betaproteobacteria</taxon>
        <taxon>Burkholderiales</taxon>
        <taxon>Burkholderiaceae</taxon>
        <taxon>Paraburkholderia</taxon>
    </lineage>
</organism>
<dbReference type="InterPro" id="IPR023614">
    <property type="entry name" value="Porin_dom_sf"/>
</dbReference>
<dbReference type="RefSeq" id="WP_103703859.1">
    <property type="nucleotide sequence ID" value="NZ_PQGA01000003.1"/>
</dbReference>
<evidence type="ECO:0000256" key="7">
    <source>
        <dbReference type="ARBA" id="ARBA00023065"/>
    </source>
</evidence>
<reference evidence="13 14" key="1">
    <citation type="submission" date="2018-01" db="EMBL/GenBank/DDBJ databases">
        <title>Genomic Encyclopedia of Type Strains, Phase III (KMG-III): the genomes of soil and plant-associated and newly described type strains.</title>
        <authorList>
            <person name="Whitman W."/>
        </authorList>
    </citation>
    <scope>NUCLEOTIDE SEQUENCE [LARGE SCALE GENOMIC DNA]</scope>
    <source>
        <strain evidence="13 14">JCM 18070</strain>
    </source>
</reference>
<feature type="signal peptide" evidence="11">
    <location>
        <begin position="1"/>
        <end position="20"/>
    </location>
</feature>
<evidence type="ECO:0000256" key="11">
    <source>
        <dbReference type="SAM" id="SignalP"/>
    </source>
</evidence>
<evidence type="ECO:0000256" key="4">
    <source>
        <dbReference type="ARBA" id="ARBA00022452"/>
    </source>
</evidence>
<evidence type="ECO:0000256" key="1">
    <source>
        <dbReference type="ARBA" id="ARBA00004571"/>
    </source>
</evidence>
<keyword evidence="8" id="KW-0626">Porin</keyword>
<proteinExistence type="predicted"/>
<evidence type="ECO:0000256" key="6">
    <source>
        <dbReference type="ARBA" id="ARBA00022729"/>
    </source>
</evidence>
<evidence type="ECO:0000256" key="9">
    <source>
        <dbReference type="ARBA" id="ARBA00023136"/>
    </source>
</evidence>
<evidence type="ECO:0000256" key="10">
    <source>
        <dbReference type="ARBA" id="ARBA00023237"/>
    </source>
</evidence>
<dbReference type="Pfam" id="PF13609">
    <property type="entry name" value="Porin_4"/>
    <property type="match status" value="1"/>
</dbReference>
<comment type="subcellular location">
    <subcellularLocation>
        <location evidence="1">Cell outer membrane</location>
        <topology evidence="1">Multi-pass membrane protein</topology>
    </subcellularLocation>
</comment>
<dbReference type="SUPFAM" id="SSF56935">
    <property type="entry name" value="Porins"/>
    <property type="match status" value="1"/>
</dbReference>
<dbReference type="GO" id="GO:0009279">
    <property type="term" value="C:cell outer membrane"/>
    <property type="evidence" value="ECO:0007669"/>
    <property type="project" value="UniProtKB-SubCell"/>
</dbReference>
<evidence type="ECO:0000259" key="12">
    <source>
        <dbReference type="Pfam" id="PF13609"/>
    </source>
</evidence>
<evidence type="ECO:0000256" key="5">
    <source>
        <dbReference type="ARBA" id="ARBA00022692"/>
    </source>
</evidence>
<comment type="subunit">
    <text evidence="2">Homotrimer.</text>
</comment>
<dbReference type="EMBL" id="PQGA01000003">
    <property type="protein sequence ID" value="POR53636.1"/>
    <property type="molecule type" value="Genomic_DNA"/>
</dbReference>
<name>A0A2S4MFW1_9BURK</name>
<dbReference type="PANTHER" id="PTHR34501:SF9">
    <property type="entry name" value="MAJOR OUTER MEMBRANE PROTEIN P.IA"/>
    <property type="match status" value="1"/>
</dbReference>
<dbReference type="Gene3D" id="2.40.160.10">
    <property type="entry name" value="Porin"/>
    <property type="match status" value="1"/>
</dbReference>
<keyword evidence="3" id="KW-0813">Transport</keyword>
<keyword evidence="10" id="KW-0998">Cell outer membrane</keyword>
<dbReference type="GO" id="GO:0046930">
    <property type="term" value="C:pore complex"/>
    <property type="evidence" value="ECO:0007669"/>
    <property type="project" value="UniProtKB-KW"/>
</dbReference>
<keyword evidence="14" id="KW-1185">Reference proteome</keyword>
<keyword evidence="9" id="KW-0472">Membrane</keyword>
<feature type="chain" id="PRO_5015664678" evidence="11">
    <location>
        <begin position="21"/>
        <end position="363"/>
    </location>
</feature>
<protein>
    <submittedName>
        <fullName evidence="13">Putative porin</fullName>
    </submittedName>
</protein>
<dbReference type="InterPro" id="IPR033900">
    <property type="entry name" value="Gram_neg_porin_domain"/>
</dbReference>
<dbReference type="GO" id="GO:0015288">
    <property type="term" value="F:porin activity"/>
    <property type="evidence" value="ECO:0007669"/>
    <property type="project" value="UniProtKB-KW"/>
</dbReference>
<evidence type="ECO:0000313" key="13">
    <source>
        <dbReference type="EMBL" id="POR53636.1"/>
    </source>
</evidence>
<keyword evidence="7" id="KW-0406">Ion transport</keyword>
<evidence type="ECO:0000256" key="3">
    <source>
        <dbReference type="ARBA" id="ARBA00022448"/>
    </source>
</evidence>
<accession>A0A2S4MFW1</accession>
<keyword evidence="6 11" id="KW-0732">Signal</keyword>
<sequence length="363" mass="38265">MKKLCAIPLFVLLTIDHAFAQSNVTMYGMIDAGISYISNEGGHSVTKFDDGIFAPNLFGIQGAEDLGGGTRAIFKLENQFYLGTGTTVQPGIFGRNAYVGLDDPRFGKLTLGNVYEFMFTSLTEHNNTPGQFSGGLYSFAAGPFQNLGIPQNPTGSFGWARTNGIPIGNAVKYQSPQIAGFSFGALYSFGGVAGSFGSNSGVSVGLNYDRGPLGFGAAYTEQKYPGSLGNAPQVAIRNWGVGAHYAVGPTLTSASLVTVRNELTGAYAYSGQLATNWQITPAVSLGLSYMYMKGNEVLNDNHANQLNAILGYSLSKRTMVYAEGVYQRANSGAQADIDGILNPSGSSSSASQAIARVGLRTSF</sequence>
<dbReference type="Proteomes" id="UP000237381">
    <property type="component" value="Unassembled WGS sequence"/>
</dbReference>
<evidence type="ECO:0000256" key="2">
    <source>
        <dbReference type="ARBA" id="ARBA00011233"/>
    </source>
</evidence>
<evidence type="ECO:0000313" key="14">
    <source>
        <dbReference type="Proteomes" id="UP000237381"/>
    </source>
</evidence>
<comment type="caution">
    <text evidence="13">The sequence shown here is derived from an EMBL/GenBank/DDBJ whole genome shotgun (WGS) entry which is preliminary data.</text>
</comment>
<dbReference type="InterPro" id="IPR050298">
    <property type="entry name" value="Gram-neg_bact_OMP"/>
</dbReference>
<dbReference type="CDD" id="cd00342">
    <property type="entry name" value="gram_neg_porins"/>
    <property type="match status" value="1"/>
</dbReference>
<keyword evidence="4" id="KW-1134">Transmembrane beta strand</keyword>
<dbReference type="AlphaFoldDB" id="A0A2S4MFW1"/>
<evidence type="ECO:0000256" key="8">
    <source>
        <dbReference type="ARBA" id="ARBA00023114"/>
    </source>
</evidence>
<feature type="domain" description="Porin" evidence="12">
    <location>
        <begin position="18"/>
        <end position="329"/>
    </location>
</feature>
<dbReference type="PANTHER" id="PTHR34501">
    <property type="entry name" value="PROTEIN YDDL-RELATED"/>
    <property type="match status" value="1"/>
</dbReference>